<dbReference type="PANTHER" id="PTHR30071">
    <property type="entry name" value="HEME EXPORTER PROTEIN C"/>
    <property type="match status" value="1"/>
</dbReference>
<evidence type="ECO:0000256" key="3">
    <source>
        <dbReference type="ARBA" id="ARBA00022748"/>
    </source>
</evidence>
<reference evidence="8" key="1">
    <citation type="submission" date="2015-11" db="EMBL/GenBank/DDBJ databases">
        <authorList>
            <person name="Zhang Y."/>
            <person name="Guo Z."/>
        </authorList>
    </citation>
    <scope>NUCLEOTIDE SEQUENCE</scope>
    <source>
        <strain evidence="8">BN30871</strain>
    </source>
</reference>
<feature type="transmembrane region" description="Helical" evidence="6">
    <location>
        <begin position="379"/>
        <end position="397"/>
    </location>
</feature>
<feature type="transmembrane region" description="Helical" evidence="6">
    <location>
        <begin position="131"/>
        <end position="158"/>
    </location>
</feature>
<feature type="transmembrane region" description="Helical" evidence="6">
    <location>
        <begin position="170"/>
        <end position="186"/>
    </location>
</feature>
<dbReference type="Pfam" id="PF01578">
    <property type="entry name" value="Cytochrom_C_asm"/>
    <property type="match status" value="1"/>
</dbReference>
<evidence type="ECO:0000313" key="8">
    <source>
        <dbReference type="EMBL" id="CUV65771.1"/>
    </source>
</evidence>
<feature type="domain" description="Cytochrome c assembly protein" evidence="7">
    <location>
        <begin position="164"/>
        <end position="367"/>
    </location>
</feature>
<feature type="transmembrane region" description="Helical" evidence="6">
    <location>
        <begin position="193"/>
        <end position="212"/>
    </location>
</feature>
<sequence>MYMTFMGDFLKIYPKPRDPNNSWYSPKKAMDMFEAKDSEMIKLITTNYFVQLEEAAKTNNWKKANDGLAFIKEYQEVVGTKIIPSKDKIDFEIFYNDFDLFAKLVPYYLAIGILLIVFAFIHMIKPIIKINWILTTATVLLGMGFLVHTTGLGIRWYITDHAPWSNAYESIVFIALTTVLAGLILARKSVFALSATAILAGATMGVAHMSFINPEITPLVPVLKSYWLMIHVALIVGGDGFLGLGFILSLLALMLFVFRTKNNMRIDRSIAELSALSEMSIIVGLAIFTIGNFLGGVWANESWGRYWGWDPKETWAAVTIVVYAAVIHLRFIPKLKSHYLFNLAALWAYSSVLMTYFGVNYYLSGLHSYAAGDPMPIPDWVYIAIAVAFVLSVISFFKRDSKVKLNCEKI</sequence>
<feature type="transmembrane region" description="Helical" evidence="6">
    <location>
        <begin position="314"/>
        <end position="332"/>
    </location>
</feature>
<evidence type="ECO:0000256" key="4">
    <source>
        <dbReference type="ARBA" id="ARBA00022989"/>
    </source>
</evidence>
<comment type="subcellular location">
    <subcellularLocation>
        <location evidence="1">Membrane</location>
        <topology evidence="1">Multi-pass membrane protein</topology>
    </subcellularLocation>
</comment>
<accession>A0A0S4XN98</accession>
<organism evidence="8">
    <name type="scientific">Sulfurovum sp. enrichment culture clone C5</name>
    <dbReference type="NCBI Taxonomy" id="497650"/>
    <lineage>
        <taxon>Bacteria</taxon>
        <taxon>Pseudomonadati</taxon>
        <taxon>Campylobacterota</taxon>
        <taxon>Epsilonproteobacteria</taxon>
        <taxon>Campylobacterales</taxon>
        <taxon>Sulfurovaceae</taxon>
        <taxon>Sulfurovum</taxon>
        <taxon>environmental samples</taxon>
    </lineage>
</organism>
<proteinExistence type="predicted"/>
<keyword evidence="3" id="KW-0201">Cytochrome c-type biogenesis</keyword>
<evidence type="ECO:0000259" key="7">
    <source>
        <dbReference type="Pfam" id="PF01578"/>
    </source>
</evidence>
<evidence type="ECO:0000256" key="2">
    <source>
        <dbReference type="ARBA" id="ARBA00022692"/>
    </source>
</evidence>
<dbReference type="InterPro" id="IPR002541">
    <property type="entry name" value="Cyt_c_assembly"/>
</dbReference>
<keyword evidence="4 6" id="KW-1133">Transmembrane helix</keyword>
<dbReference type="PANTHER" id="PTHR30071:SF1">
    <property type="entry name" value="CYTOCHROME B_B6 PROTEIN-RELATED"/>
    <property type="match status" value="1"/>
</dbReference>
<keyword evidence="2 6" id="KW-0812">Transmembrane</keyword>
<feature type="transmembrane region" description="Helical" evidence="6">
    <location>
        <begin position="232"/>
        <end position="258"/>
    </location>
</feature>
<protein>
    <submittedName>
        <fullName evidence="8">CcmF/CcyK/CcsA family cytochrome c biogenesis protein</fullName>
    </submittedName>
</protein>
<dbReference type="AlphaFoldDB" id="A0A0S4XN98"/>
<name>A0A0S4XN98_9BACT</name>
<feature type="transmembrane region" description="Helical" evidence="6">
    <location>
        <begin position="105"/>
        <end position="124"/>
    </location>
</feature>
<gene>
    <name evidence="8" type="primary">ccsA</name>
    <name evidence="8" type="ORF">BN3087_440019</name>
</gene>
<feature type="transmembrane region" description="Helical" evidence="6">
    <location>
        <begin position="270"/>
        <end position="294"/>
    </location>
</feature>
<dbReference type="GO" id="GO:0017004">
    <property type="term" value="P:cytochrome complex assembly"/>
    <property type="evidence" value="ECO:0007669"/>
    <property type="project" value="UniProtKB-KW"/>
</dbReference>
<evidence type="ECO:0000256" key="6">
    <source>
        <dbReference type="SAM" id="Phobius"/>
    </source>
</evidence>
<keyword evidence="5 6" id="KW-0472">Membrane</keyword>
<dbReference type="InterPro" id="IPR045062">
    <property type="entry name" value="Cyt_c_biogenesis_CcsA/CcmC"/>
</dbReference>
<dbReference type="GO" id="GO:0005886">
    <property type="term" value="C:plasma membrane"/>
    <property type="evidence" value="ECO:0007669"/>
    <property type="project" value="TreeGrafter"/>
</dbReference>
<feature type="transmembrane region" description="Helical" evidence="6">
    <location>
        <begin position="339"/>
        <end position="359"/>
    </location>
</feature>
<evidence type="ECO:0000256" key="5">
    <source>
        <dbReference type="ARBA" id="ARBA00023136"/>
    </source>
</evidence>
<dbReference type="EMBL" id="FAXN01000045">
    <property type="protein sequence ID" value="CUV65771.1"/>
    <property type="molecule type" value="Genomic_DNA"/>
</dbReference>
<dbReference type="GO" id="GO:0020037">
    <property type="term" value="F:heme binding"/>
    <property type="evidence" value="ECO:0007669"/>
    <property type="project" value="InterPro"/>
</dbReference>
<evidence type="ECO:0000256" key="1">
    <source>
        <dbReference type="ARBA" id="ARBA00004141"/>
    </source>
</evidence>